<dbReference type="Proteomes" id="UP001558713">
    <property type="component" value="Unassembled WGS sequence"/>
</dbReference>
<sequence>MNSKKTTPLCQPKKYFRMLVPNSSSVSSPLLNKFESSLVERLKKLIPQNKDEILTLSWMILAMESLYDTHNDINILITDLKLHDMTDSEHRCWVDVYMDMTVKLLDLCNAFSSLLGRMKHCIFA</sequence>
<keyword evidence="7" id="KW-1185">Reference proteome</keyword>
<dbReference type="InterPro" id="IPR008511">
    <property type="entry name" value="ROH1-like"/>
</dbReference>
<dbReference type="Pfam" id="PF05633">
    <property type="entry name" value="ROH1-like"/>
    <property type="match status" value="1"/>
</dbReference>
<accession>A0ABD1B375</accession>
<name>A0ABD1B375_CARAN</name>
<comment type="caution">
    <text evidence="6">The sequence shown here is derived from an EMBL/GenBank/DDBJ whole genome shotgun (WGS) entry which is preliminary data.</text>
</comment>
<gene>
    <name evidence="6" type="ORF">V5N11_022781</name>
</gene>
<proteinExistence type="inferred from homology"/>
<dbReference type="GO" id="GO:0016020">
    <property type="term" value="C:membrane"/>
    <property type="evidence" value="ECO:0007669"/>
    <property type="project" value="UniProtKB-SubCell"/>
</dbReference>
<evidence type="ECO:0000256" key="2">
    <source>
        <dbReference type="ARBA" id="ARBA00022692"/>
    </source>
</evidence>
<evidence type="ECO:0000256" key="3">
    <source>
        <dbReference type="ARBA" id="ARBA00022989"/>
    </source>
</evidence>
<keyword evidence="3" id="KW-1133">Transmembrane helix</keyword>
<protein>
    <submittedName>
        <fullName evidence="6">Protein BPS1</fullName>
    </submittedName>
</protein>
<dbReference type="AlphaFoldDB" id="A0ABD1B375"/>
<evidence type="ECO:0000256" key="1">
    <source>
        <dbReference type="ARBA" id="ARBA00004167"/>
    </source>
</evidence>
<dbReference type="EMBL" id="JBANAX010000382">
    <property type="protein sequence ID" value="KAL1211184.1"/>
    <property type="molecule type" value="Genomic_DNA"/>
</dbReference>
<organism evidence="6 7">
    <name type="scientific">Cardamine amara subsp. amara</name>
    <dbReference type="NCBI Taxonomy" id="228776"/>
    <lineage>
        <taxon>Eukaryota</taxon>
        <taxon>Viridiplantae</taxon>
        <taxon>Streptophyta</taxon>
        <taxon>Embryophyta</taxon>
        <taxon>Tracheophyta</taxon>
        <taxon>Spermatophyta</taxon>
        <taxon>Magnoliopsida</taxon>
        <taxon>eudicotyledons</taxon>
        <taxon>Gunneridae</taxon>
        <taxon>Pentapetalae</taxon>
        <taxon>rosids</taxon>
        <taxon>malvids</taxon>
        <taxon>Brassicales</taxon>
        <taxon>Brassicaceae</taxon>
        <taxon>Cardamineae</taxon>
        <taxon>Cardamine</taxon>
    </lineage>
</organism>
<comment type="similarity">
    <text evidence="5">Belongs to the ROH1 family.</text>
</comment>
<comment type="subcellular location">
    <subcellularLocation>
        <location evidence="1">Membrane</location>
        <topology evidence="1">Single-pass membrane protein</topology>
    </subcellularLocation>
</comment>
<keyword evidence="2" id="KW-0812">Transmembrane</keyword>
<dbReference type="PANTHER" id="PTHR31509">
    <property type="entry name" value="BPS1-LIKE PROTEIN"/>
    <property type="match status" value="1"/>
</dbReference>
<keyword evidence="4" id="KW-0472">Membrane</keyword>
<evidence type="ECO:0000256" key="5">
    <source>
        <dbReference type="ARBA" id="ARBA00035114"/>
    </source>
</evidence>
<evidence type="ECO:0000256" key="4">
    <source>
        <dbReference type="ARBA" id="ARBA00023136"/>
    </source>
</evidence>
<reference evidence="6 7" key="1">
    <citation type="submission" date="2024-04" db="EMBL/GenBank/DDBJ databases">
        <title>Genome assembly C_amara_ONT_v2.</title>
        <authorList>
            <person name="Yant L."/>
            <person name="Moore C."/>
            <person name="Slenker M."/>
        </authorList>
    </citation>
    <scope>NUCLEOTIDE SEQUENCE [LARGE SCALE GENOMIC DNA]</scope>
    <source>
        <tissue evidence="6">Leaf</tissue>
    </source>
</reference>
<evidence type="ECO:0000313" key="7">
    <source>
        <dbReference type="Proteomes" id="UP001558713"/>
    </source>
</evidence>
<evidence type="ECO:0000313" key="6">
    <source>
        <dbReference type="EMBL" id="KAL1211184.1"/>
    </source>
</evidence>